<feature type="compositionally biased region" description="Low complexity" evidence="1">
    <location>
        <begin position="270"/>
        <end position="332"/>
    </location>
</feature>
<dbReference type="PRINTS" id="PR01217">
    <property type="entry name" value="PRICHEXTENSN"/>
</dbReference>
<reference evidence="2 3" key="1">
    <citation type="journal article" date="2015" name="Genome Announc.">
        <title>Draft Genome Sequence of the Terrestrial Cyanobacterium Scytonema millei VB511283, Isolated from Eastern India.</title>
        <authorList>
            <person name="Sen D."/>
            <person name="Chandrababunaidu M.M."/>
            <person name="Singh D."/>
            <person name="Sanghi N."/>
            <person name="Ghorai A."/>
            <person name="Mishra G.P."/>
            <person name="Madduluri M."/>
            <person name="Adhikary S.P."/>
            <person name="Tripathy S."/>
        </authorList>
    </citation>
    <scope>NUCLEOTIDE SEQUENCE [LARGE SCALE GENOMIC DNA]</scope>
    <source>
        <strain evidence="2 3">VB511283</strain>
    </source>
</reference>
<sequence>MTSNLCFPCPLTPHSSLPTPYSLLPTPYSPLMSLSEPVVKKYTQASCTLQVTERTSGAARGASSMNAPVQFEVRFHDSQLPEAEQIRIQGDRHSLVELHEVVKNYVQRVLASSPERFNALLVEDAANTPTKPAELDSSSTPAPAPAGGIYIQPGEGLSHNLFLGALATPSTGQFIPLSMTQLFDLANALDEYAADVLAVPANFNSPTRFATTPSTAWAGIAAVLLVGVGLTAGLVHLLNRSDEPQTASRPPQQPSPSPTLSPEAIPSVPPTSDLPSPTTSPTLGNLPNTPTVGSSPIPSPLSDTTLSTAPTTPPFTTTAPPAPPNAGASPLPGIAQAPSGSTQTPKQSANQPAANQPANNGTVQPDSLATLPGITTNNNLPSPPTPDRSAQTPPTIDVPAAPPTNPAPPPSVEGLTPRERIRAALEGKPVEEPPAKPSQKAPQAAAFAPTPQVNEVREYFQQRWQPPSGLSEPLEYSIVLDVDGSVQRIEPLGKAARNYIERSGLPLIGEPFVSANPQGETPRVRVILGADGKVQSFLEQN</sequence>
<dbReference type="InterPro" id="IPR025569">
    <property type="entry name" value="DUF4335"/>
</dbReference>
<feature type="compositionally biased region" description="Low complexity" evidence="1">
    <location>
        <begin position="349"/>
        <end position="360"/>
    </location>
</feature>
<protein>
    <submittedName>
        <fullName evidence="2">DUF4335 domain-containing protein</fullName>
    </submittedName>
</protein>
<name>A0A9X5E4C9_9CYAN</name>
<feature type="compositionally biased region" description="Low complexity" evidence="1">
    <location>
        <begin position="437"/>
        <end position="452"/>
    </location>
</feature>
<dbReference type="AlphaFoldDB" id="A0A9X5E4C9"/>
<feature type="region of interest" description="Disordered" evidence="1">
    <location>
        <begin position="242"/>
        <end position="452"/>
    </location>
</feature>
<gene>
    <name evidence="2" type="ORF">QH73_0009755</name>
</gene>
<proteinExistence type="predicted"/>
<dbReference type="Pfam" id="PF14233">
    <property type="entry name" value="DUF4335"/>
    <property type="match status" value="1"/>
</dbReference>
<accession>A0A9X5E4C9</accession>
<feature type="compositionally biased region" description="Pro residues" evidence="1">
    <location>
        <begin position="400"/>
        <end position="411"/>
    </location>
</feature>
<keyword evidence="3" id="KW-1185">Reference proteome</keyword>
<comment type="caution">
    <text evidence="2">The sequence shown here is derived from an EMBL/GenBank/DDBJ whole genome shotgun (WGS) entry which is preliminary data.</text>
</comment>
<evidence type="ECO:0000313" key="2">
    <source>
        <dbReference type="EMBL" id="NHC34942.1"/>
    </source>
</evidence>
<feature type="compositionally biased region" description="Polar residues" evidence="1">
    <location>
        <begin position="338"/>
        <end position="348"/>
    </location>
</feature>
<dbReference type="EMBL" id="JTJC03000002">
    <property type="protein sequence ID" value="NHC34942.1"/>
    <property type="molecule type" value="Genomic_DNA"/>
</dbReference>
<dbReference type="RefSeq" id="WP_165587653.1">
    <property type="nucleotide sequence ID" value="NZ_JTJC03000002.1"/>
</dbReference>
<feature type="compositionally biased region" description="Basic and acidic residues" evidence="1">
    <location>
        <begin position="416"/>
        <end position="434"/>
    </location>
</feature>
<organism evidence="2 3">
    <name type="scientific">Scytonema millei VB511283</name>
    <dbReference type="NCBI Taxonomy" id="1245923"/>
    <lineage>
        <taxon>Bacteria</taxon>
        <taxon>Bacillati</taxon>
        <taxon>Cyanobacteriota</taxon>
        <taxon>Cyanophyceae</taxon>
        <taxon>Nostocales</taxon>
        <taxon>Scytonemataceae</taxon>
        <taxon>Scytonema</taxon>
    </lineage>
</organism>
<evidence type="ECO:0000313" key="3">
    <source>
        <dbReference type="Proteomes" id="UP000031532"/>
    </source>
</evidence>
<evidence type="ECO:0000256" key="1">
    <source>
        <dbReference type="SAM" id="MobiDB-lite"/>
    </source>
</evidence>
<dbReference type="Proteomes" id="UP000031532">
    <property type="component" value="Unassembled WGS sequence"/>
</dbReference>